<sequence length="237" mass="26058">MGRHNTIAGRMASSAAAKARLFTKLAREIMVTARAGSDLNSNSALRAAVAKAKDNSMPKDNIERAIKKGAGEMTGLHFEEVTYEGYGPSGSAIMIEVLTDNRNRTHPELRRIFQKHGGNMGEMGAVGWMFKKRGVFVIDSQKASEDKVMEIGLEAGAEDITTEDNFITVYTEVAHFAEVREALLKSEIPFEKAGLELIPENLVSLSGENAKIALDLVDKLEENDDVQNVYHNFDIQD</sequence>
<keyword evidence="5 6" id="KW-0804">Transcription</keyword>
<keyword evidence="4 6" id="KW-0238">DNA-binding</keyword>
<dbReference type="EMBL" id="CP017834">
    <property type="protein sequence ID" value="APJ03067.1"/>
    <property type="molecule type" value="Genomic_DNA"/>
</dbReference>
<dbReference type="Pfam" id="PF20772">
    <property type="entry name" value="TACO1_YebC_N"/>
    <property type="match status" value="1"/>
</dbReference>
<dbReference type="Gene3D" id="1.10.10.200">
    <property type="match status" value="1"/>
</dbReference>
<accession>A0A1L4CYQ2</accession>
<evidence type="ECO:0000313" key="10">
    <source>
        <dbReference type="Proteomes" id="UP000184731"/>
    </source>
</evidence>
<dbReference type="InterPro" id="IPR017856">
    <property type="entry name" value="Integrase-like_N"/>
</dbReference>
<evidence type="ECO:0000256" key="2">
    <source>
        <dbReference type="ARBA" id="ARBA00022490"/>
    </source>
</evidence>
<dbReference type="GO" id="GO:0005829">
    <property type="term" value="C:cytosol"/>
    <property type="evidence" value="ECO:0007669"/>
    <property type="project" value="TreeGrafter"/>
</dbReference>
<dbReference type="PANTHER" id="PTHR12532:SF6">
    <property type="entry name" value="TRANSCRIPTIONAL REGULATORY PROTEIN YEBC-RELATED"/>
    <property type="match status" value="1"/>
</dbReference>
<evidence type="ECO:0000256" key="4">
    <source>
        <dbReference type="ARBA" id="ARBA00023125"/>
    </source>
</evidence>
<dbReference type="InterPro" id="IPR026564">
    <property type="entry name" value="Transcrip_reg_TACO1-like_dom3"/>
</dbReference>
<dbReference type="RefSeq" id="WP_148696782.1">
    <property type="nucleotide sequence ID" value="NZ_CP017834.1"/>
</dbReference>
<organism evidence="9 10">
    <name type="scientific">Silvanigrella aquatica</name>
    <dbReference type="NCBI Taxonomy" id="1915309"/>
    <lineage>
        <taxon>Bacteria</taxon>
        <taxon>Pseudomonadati</taxon>
        <taxon>Bdellovibrionota</taxon>
        <taxon>Oligoflexia</taxon>
        <taxon>Silvanigrellales</taxon>
        <taxon>Silvanigrellaceae</taxon>
        <taxon>Silvanigrella</taxon>
    </lineage>
</organism>
<dbReference type="SUPFAM" id="SSF75625">
    <property type="entry name" value="YebC-like"/>
    <property type="match status" value="1"/>
</dbReference>
<dbReference type="OrthoDB" id="5291604at2"/>
<feature type="domain" description="TACO1/YebC-like N-terminal" evidence="8">
    <location>
        <begin position="4"/>
        <end position="72"/>
    </location>
</feature>
<evidence type="ECO:0000256" key="1">
    <source>
        <dbReference type="ARBA" id="ARBA00008724"/>
    </source>
</evidence>
<dbReference type="AlphaFoldDB" id="A0A1L4CYQ2"/>
<dbReference type="STRING" id="1915309.AXG55_03735"/>
<dbReference type="PANTHER" id="PTHR12532">
    <property type="entry name" value="TRANSLATIONAL ACTIVATOR OF CYTOCHROME C OXIDASE 1"/>
    <property type="match status" value="1"/>
</dbReference>
<comment type="subcellular location">
    <subcellularLocation>
        <location evidence="6">Cytoplasm</location>
    </subcellularLocation>
</comment>
<dbReference type="GO" id="GO:0003677">
    <property type="term" value="F:DNA binding"/>
    <property type="evidence" value="ECO:0007669"/>
    <property type="project" value="UniProtKB-UniRule"/>
</dbReference>
<gene>
    <name evidence="9" type="ORF">AXG55_03735</name>
</gene>
<dbReference type="InterPro" id="IPR002876">
    <property type="entry name" value="Transcrip_reg_TACO1-like"/>
</dbReference>
<keyword evidence="2 6" id="KW-0963">Cytoplasm</keyword>
<dbReference type="Pfam" id="PF01709">
    <property type="entry name" value="Transcrip_reg"/>
    <property type="match status" value="1"/>
</dbReference>
<evidence type="ECO:0000256" key="5">
    <source>
        <dbReference type="ARBA" id="ARBA00023163"/>
    </source>
</evidence>
<dbReference type="InterPro" id="IPR029072">
    <property type="entry name" value="YebC-like"/>
</dbReference>
<evidence type="ECO:0000259" key="7">
    <source>
        <dbReference type="Pfam" id="PF01709"/>
    </source>
</evidence>
<reference evidence="9 10" key="1">
    <citation type="submission" date="2016-10" db="EMBL/GenBank/DDBJ databases">
        <title>Silvanigrella aquatica sp. nov., isolated from a freshwater lake located in the Black Forest, Germany, description of Silvanigrellaceae fam. nov., Silvanigrellales ord. nov., reclassification of the order Bdellovibrionales in the class Oligoflexia, reclassification of the families Bacteriovoracaceae and Halobacteriovoraceae in the new order Bacteriovoracales ord. nov., and reclassification of the family Pseudobacteriovoracaceae in the order Oligoflexiales.</title>
        <authorList>
            <person name="Hahn M.W."/>
            <person name="Schmidt J."/>
            <person name="Koll U."/>
            <person name="Rohde M."/>
            <person name="Verbag S."/>
            <person name="Pitt A."/>
            <person name="Nakai R."/>
            <person name="Naganuma T."/>
            <person name="Lang E."/>
        </authorList>
    </citation>
    <scope>NUCLEOTIDE SEQUENCE [LARGE SCALE GENOMIC DNA]</scope>
    <source>
        <strain evidence="9 10">MWH-Nonnen-W8red</strain>
    </source>
</reference>
<dbReference type="Gene3D" id="3.30.70.980">
    <property type="match status" value="2"/>
</dbReference>
<comment type="similarity">
    <text evidence="1 6">Belongs to the TACO1 family.</text>
</comment>
<keyword evidence="3 6" id="KW-0805">Transcription regulation</keyword>
<dbReference type="Proteomes" id="UP000184731">
    <property type="component" value="Chromosome"/>
</dbReference>
<dbReference type="KEGG" id="saqi:AXG55_03735"/>
<evidence type="ECO:0000313" key="9">
    <source>
        <dbReference type="EMBL" id="APJ03067.1"/>
    </source>
</evidence>
<evidence type="ECO:0000259" key="8">
    <source>
        <dbReference type="Pfam" id="PF20772"/>
    </source>
</evidence>
<dbReference type="NCBIfam" id="TIGR01033">
    <property type="entry name" value="YebC/PmpR family DNA-binding transcriptional regulator"/>
    <property type="match status" value="1"/>
</dbReference>
<dbReference type="NCBIfam" id="NF009044">
    <property type="entry name" value="PRK12378.1"/>
    <property type="match status" value="1"/>
</dbReference>
<keyword evidence="10" id="KW-1185">Reference proteome</keyword>
<dbReference type="NCBIfam" id="NF001030">
    <property type="entry name" value="PRK00110.1"/>
    <property type="match status" value="1"/>
</dbReference>
<dbReference type="HAMAP" id="MF_00693">
    <property type="entry name" value="Transcrip_reg_TACO1"/>
    <property type="match status" value="1"/>
</dbReference>
<feature type="domain" description="TACO1/YebC-like second and third" evidence="7">
    <location>
        <begin position="78"/>
        <end position="233"/>
    </location>
</feature>
<name>A0A1L4CYQ2_9BACT</name>
<proteinExistence type="inferred from homology"/>
<dbReference type="InterPro" id="IPR048300">
    <property type="entry name" value="TACO1_YebC-like_2nd/3rd_dom"/>
</dbReference>
<evidence type="ECO:0000256" key="6">
    <source>
        <dbReference type="HAMAP-Rule" id="MF_00693"/>
    </source>
</evidence>
<evidence type="ECO:0000256" key="3">
    <source>
        <dbReference type="ARBA" id="ARBA00023015"/>
    </source>
</evidence>
<protein>
    <recommendedName>
        <fullName evidence="6">Probable transcriptional regulatory protein AXG55_03735</fullName>
    </recommendedName>
</protein>
<dbReference type="GO" id="GO:0006355">
    <property type="term" value="P:regulation of DNA-templated transcription"/>
    <property type="evidence" value="ECO:0007669"/>
    <property type="project" value="UniProtKB-UniRule"/>
</dbReference>
<dbReference type="InterPro" id="IPR049083">
    <property type="entry name" value="TACO1_YebC_N"/>
</dbReference>